<comment type="subunit">
    <text evidence="3">Homodimer.</text>
</comment>
<keyword evidence="4" id="KW-0808">Transferase</keyword>
<proteinExistence type="predicted"/>
<evidence type="ECO:0000256" key="1">
    <source>
        <dbReference type="ARBA" id="ARBA00001913"/>
    </source>
</evidence>
<keyword evidence="5" id="KW-0106">Calcium</keyword>
<dbReference type="InterPro" id="IPR029061">
    <property type="entry name" value="THDP-binding"/>
</dbReference>
<comment type="cofactor">
    <cofactor evidence="2">
        <name>thiamine diphosphate</name>
        <dbReference type="ChEBI" id="CHEBI:58937"/>
    </cofactor>
</comment>
<dbReference type="GO" id="GO:0030976">
    <property type="term" value="F:thiamine pyrophosphate binding"/>
    <property type="evidence" value="ECO:0007669"/>
    <property type="project" value="TreeGrafter"/>
</dbReference>
<dbReference type="OrthoDB" id="10267175at2759"/>
<dbReference type="STRING" id="53468.A0A0R3UQS5"/>
<evidence type="ECO:0000313" key="8">
    <source>
        <dbReference type="EMBL" id="VDD84228.1"/>
    </source>
</evidence>
<dbReference type="InterPro" id="IPR005475">
    <property type="entry name" value="Transketolase-like_Pyr-bd"/>
</dbReference>
<dbReference type="GO" id="GO:0046872">
    <property type="term" value="F:metal ion binding"/>
    <property type="evidence" value="ECO:0007669"/>
    <property type="project" value="UniProtKB-KW"/>
</dbReference>
<evidence type="ECO:0000313" key="9">
    <source>
        <dbReference type="Proteomes" id="UP000267029"/>
    </source>
</evidence>
<evidence type="ECO:0000256" key="6">
    <source>
        <dbReference type="ARBA" id="ARBA00023052"/>
    </source>
</evidence>
<dbReference type="Pfam" id="PF02779">
    <property type="entry name" value="Transket_pyr"/>
    <property type="match status" value="1"/>
</dbReference>
<dbReference type="SUPFAM" id="SSF52518">
    <property type="entry name" value="Thiamin diphosphate-binding fold (THDP-binding)"/>
    <property type="match status" value="1"/>
</dbReference>
<dbReference type="Proteomes" id="UP000267029">
    <property type="component" value="Unassembled WGS sequence"/>
</dbReference>
<comment type="cofactor">
    <cofactor evidence="1">
        <name>Ca(2+)</name>
        <dbReference type="ChEBI" id="CHEBI:29108"/>
    </cofactor>
</comment>
<evidence type="ECO:0000259" key="7">
    <source>
        <dbReference type="SMART" id="SM00861"/>
    </source>
</evidence>
<evidence type="ECO:0000256" key="5">
    <source>
        <dbReference type="ARBA" id="ARBA00022837"/>
    </source>
</evidence>
<organism evidence="8 9">
    <name type="scientific">Mesocestoides corti</name>
    <name type="common">Flatworm</name>
    <dbReference type="NCBI Taxonomy" id="53468"/>
    <lineage>
        <taxon>Eukaryota</taxon>
        <taxon>Metazoa</taxon>
        <taxon>Spiralia</taxon>
        <taxon>Lophotrochozoa</taxon>
        <taxon>Platyhelminthes</taxon>
        <taxon>Cestoda</taxon>
        <taxon>Eucestoda</taxon>
        <taxon>Cyclophyllidea</taxon>
        <taxon>Mesocestoididae</taxon>
        <taxon>Mesocestoides</taxon>
    </lineage>
</organism>
<dbReference type="InterPro" id="IPR051424">
    <property type="entry name" value="Transketolase-like"/>
</dbReference>
<dbReference type="SMART" id="SM00861">
    <property type="entry name" value="Transket_pyr"/>
    <property type="match status" value="1"/>
</dbReference>
<name>A0A0R3UQS5_MESCO</name>
<protein>
    <recommendedName>
        <fullName evidence="7">Transketolase-like pyrimidine-binding domain-containing protein</fullName>
    </recommendedName>
</protein>
<dbReference type="SUPFAM" id="SSF52922">
    <property type="entry name" value="TK C-terminal domain-like"/>
    <property type="match status" value="1"/>
</dbReference>
<keyword evidence="6" id="KW-0786">Thiamine pyrophosphate</keyword>
<evidence type="ECO:0000256" key="4">
    <source>
        <dbReference type="ARBA" id="ARBA00022679"/>
    </source>
</evidence>
<dbReference type="CDD" id="cd07033">
    <property type="entry name" value="TPP_PYR_DXS_TK_like"/>
    <property type="match status" value="1"/>
</dbReference>
<sequence>MLVCWRARDSKPPVATREAYGRALERLGSANPRVIGLDGDTKNSTFAIYLRNAKPQQFIECFIAEQNMVGVAIGLGTRERTIPFVSAFSPFLLRAHDQIRIGAISQSDCNFTGTHAGVSVASVKYTHGRVVTVEDHAPEGGLSEAVASALSQQGVSFTQRILAVHEVPRSGKPDELLAKYRIDAAAICEEVRALVNA</sequence>
<dbReference type="EMBL" id="UXSR01006080">
    <property type="protein sequence ID" value="VDD84228.1"/>
    <property type="molecule type" value="Genomic_DNA"/>
</dbReference>
<dbReference type="PANTHER" id="PTHR43195">
    <property type="entry name" value="TRANSKETOLASE"/>
    <property type="match status" value="1"/>
</dbReference>
<dbReference type="GO" id="GO:0004802">
    <property type="term" value="F:transketolase activity"/>
    <property type="evidence" value="ECO:0007669"/>
    <property type="project" value="UniProtKB-EC"/>
</dbReference>
<evidence type="ECO:0000256" key="2">
    <source>
        <dbReference type="ARBA" id="ARBA00001964"/>
    </source>
</evidence>
<dbReference type="AlphaFoldDB" id="A0A0R3UQS5"/>
<evidence type="ECO:0000256" key="3">
    <source>
        <dbReference type="ARBA" id="ARBA00011738"/>
    </source>
</evidence>
<dbReference type="PANTHER" id="PTHR43195:SF1">
    <property type="entry name" value="FI06132P-RELATED"/>
    <property type="match status" value="1"/>
</dbReference>
<dbReference type="InterPro" id="IPR009014">
    <property type="entry name" value="Transketo_C/PFOR_II"/>
</dbReference>
<gene>
    <name evidence="8" type="ORF">MCOS_LOCUS10231</name>
</gene>
<feature type="domain" description="Transketolase-like pyrimidine-binding" evidence="7">
    <location>
        <begin position="14"/>
        <end position="197"/>
    </location>
</feature>
<accession>A0A0R3UQS5</accession>
<reference evidence="8 9" key="1">
    <citation type="submission" date="2018-10" db="EMBL/GenBank/DDBJ databases">
        <authorList>
            <consortium name="Pathogen Informatics"/>
        </authorList>
    </citation>
    <scope>NUCLEOTIDE SEQUENCE [LARGE SCALE GENOMIC DNA]</scope>
</reference>
<keyword evidence="9" id="KW-1185">Reference proteome</keyword>
<dbReference type="Gene3D" id="3.40.50.970">
    <property type="match status" value="1"/>
</dbReference>